<keyword evidence="2" id="KW-1185">Reference proteome</keyword>
<organism evidence="1 2">
    <name type="scientific">Pomacea canaliculata</name>
    <name type="common">Golden apple snail</name>
    <dbReference type="NCBI Taxonomy" id="400727"/>
    <lineage>
        <taxon>Eukaryota</taxon>
        <taxon>Metazoa</taxon>
        <taxon>Spiralia</taxon>
        <taxon>Lophotrochozoa</taxon>
        <taxon>Mollusca</taxon>
        <taxon>Gastropoda</taxon>
        <taxon>Caenogastropoda</taxon>
        <taxon>Architaenioglossa</taxon>
        <taxon>Ampullarioidea</taxon>
        <taxon>Ampullariidae</taxon>
        <taxon>Pomacea</taxon>
    </lineage>
</organism>
<gene>
    <name evidence="1" type="ORF">C0Q70_00430</name>
</gene>
<evidence type="ECO:0000313" key="2">
    <source>
        <dbReference type="Proteomes" id="UP000245119"/>
    </source>
</evidence>
<dbReference type="Proteomes" id="UP000245119">
    <property type="component" value="Linkage Group LG1"/>
</dbReference>
<proteinExistence type="predicted"/>
<dbReference type="EMBL" id="PZQS01000001">
    <property type="protein sequence ID" value="PVD37828.1"/>
    <property type="molecule type" value="Genomic_DNA"/>
</dbReference>
<comment type="caution">
    <text evidence="1">The sequence shown here is derived from an EMBL/GenBank/DDBJ whole genome shotgun (WGS) entry which is preliminary data.</text>
</comment>
<sequence>MLDGLWVQVPAIVGEKPLPTLTSRFRSALATTQLASTTRRCEASLVSAAHLTWSRQTRQRAASYKLRSMQARFKPIMPLVTPVPEARPSPTQKQEFAIDPGVFSRRLSTRTHRLSYRHVASTCHVIGAAGIDGGDEPPNH</sequence>
<name>A0A2T7PWR1_POMCA</name>
<reference evidence="1 2" key="1">
    <citation type="submission" date="2018-04" db="EMBL/GenBank/DDBJ databases">
        <title>The genome of golden apple snail Pomacea canaliculata provides insight into stress tolerance and invasive adaptation.</title>
        <authorList>
            <person name="Liu C."/>
            <person name="Liu B."/>
            <person name="Ren Y."/>
            <person name="Zhang Y."/>
            <person name="Wang H."/>
            <person name="Li S."/>
            <person name="Jiang F."/>
            <person name="Yin L."/>
            <person name="Zhang G."/>
            <person name="Qian W."/>
            <person name="Fan W."/>
        </authorList>
    </citation>
    <scope>NUCLEOTIDE SEQUENCE [LARGE SCALE GENOMIC DNA]</scope>
    <source>
        <strain evidence="1">SZHN2017</strain>
        <tissue evidence="1">Muscle</tissue>
    </source>
</reference>
<dbReference type="AlphaFoldDB" id="A0A2T7PWR1"/>
<accession>A0A2T7PWR1</accession>
<evidence type="ECO:0000313" key="1">
    <source>
        <dbReference type="EMBL" id="PVD37828.1"/>
    </source>
</evidence>
<protein>
    <submittedName>
        <fullName evidence="1">Uncharacterized protein</fullName>
    </submittedName>
</protein>